<dbReference type="PROSITE" id="PS50011">
    <property type="entry name" value="PROTEIN_KINASE_DOM"/>
    <property type="match status" value="1"/>
</dbReference>
<dbReference type="Gene3D" id="3.30.200.20">
    <property type="entry name" value="Phosphorylase Kinase, domain 1"/>
    <property type="match status" value="1"/>
</dbReference>
<evidence type="ECO:0000313" key="4">
    <source>
        <dbReference type="Proteomes" id="UP000292447"/>
    </source>
</evidence>
<dbReference type="PANTHER" id="PTHR12984">
    <property type="entry name" value="SCY1-RELATED S/T PROTEIN KINASE-LIKE"/>
    <property type="match status" value="1"/>
</dbReference>
<dbReference type="GO" id="GO:0005737">
    <property type="term" value="C:cytoplasm"/>
    <property type="evidence" value="ECO:0007669"/>
    <property type="project" value="TreeGrafter"/>
</dbReference>
<feature type="compositionally biased region" description="Acidic residues" evidence="1">
    <location>
        <begin position="742"/>
        <end position="754"/>
    </location>
</feature>
<dbReference type="SUPFAM" id="SSF56112">
    <property type="entry name" value="Protein kinase-like (PK-like)"/>
    <property type="match status" value="1"/>
</dbReference>
<sequence length="754" mass="84566">MNFLSSALNLISVNTIPYTFKEKIVDLSSSSYPENRSIWTIYDGINPKNESPVSIFEFSLKDPKTYKNTQLAKNCFKKLKLVKFPGILGVLDFIENDSFLYIISERITPLAQYLQNHTDRISKDAKLYGIYNITKALAFINTKANCLHGSLDISSSIFVNAQGEWKLFGFELLTNLSSDPDQPIYRLSGDLPGFDENLPPEVAEGGADAIRGAPFKFDAYRLGLFVVSLFSLTDFHNPYIHKGRNVLSAQERTKLPRPLASLVTKLIAQHQSRITAEDFARESEGFFVSNKLVKFSHVLDEIKFENQASKLIFFKDEMGEYIEGNLPPGFLDYKVLPEVIEQYNLVVNLKPTVNTTPEDHASRQEATSVLLNHILKLSSGLPADRFSKIIKPIIFSSFSLSDRAIRLILLKYLPEFRDRLTDVEVQTKVFTNLLTGLQDTNFLIRETTLTSITSIIEKVSVKQVNQDLLKMLARLQMDPKPSIRTNTLILIINISGKIYSNSRNSVVITALAKSLRDTFTPCKLAALSGFERLIETFSLEEICSKILGQLAVSLMDPKSFKVRQESKRIFDLYLDSVEKHAASLPQDEEDQDAEEKEFYKASAIVLDNIGNTVPEPRSSLSIGWSVVNRLVASDVNPVKGTLEKVVNTSTPDLTRTSSPHTAQQASHGWDEALDDDGQWEDQDGLTELMIDATVPRFGSSTILKAKSQPVPRTSISDSTKKTRHILSSGKKQPGSTLKLDLEVEPEDDSWGDEW</sequence>
<dbReference type="InterPro" id="IPR011009">
    <property type="entry name" value="Kinase-like_dom_sf"/>
</dbReference>
<evidence type="ECO:0000313" key="3">
    <source>
        <dbReference type="EMBL" id="QBM87056.1"/>
    </source>
</evidence>
<dbReference type="PANTHER" id="PTHR12984:SF3">
    <property type="entry name" value="N-TERMINAL KINASE-LIKE PROTEIN"/>
    <property type="match status" value="1"/>
</dbReference>
<dbReference type="SUPFAM" id="SSF48371">
    <property type="entry name" value="ARM repeat"/>
    <property type="match status" value="1"/>
</dbReference>
<evidence type="ECO:0000256" key="1">
    <source>
        <dbReference type="SAM" id="MobiDB-lite"/>
    </source>
</evidence>
<organism evidence="3 4">
    <name type="scientific">Metschnikowia aff. pulcherrima</name>
    <dbReference type="NCBI Taxonomy" id="2163413"/>
    <lineage>
        <taxon>Eukaryota</taxon>
        <taxon>Fungi</taxon>
        <taxon>Dikarya</taxon>
        <taxon>Ascomycota</taxon>
        <taxon>Saccharomycotina</taxon>
        <taxon>Pichiomycetes</taxon>
        <taxon>Metschnikowiaceae</taxon>
        <taxon>Metschnikowia</taxon>
    </lineage>
</organism>
<dbReference type="AlphaFoldDB" id="A0A4P6XLJ4"/>
<feature type="domain" description="Protein kinase" evidence="2">
    <location>
        <begin position="1"/>
        <end position="287"/>
    </location>
</feature>
<feature type="region of interest" description="Disordered" evidence="1">
    <location>
        <begin position="703"/>
        <end position="754"/>
    </location>
</feature>
<dbReference type="EMBL" id="CP034457">
    <property type="protein sequence ID" value="QBM87056.1"/>
    <property type="molecule type" value="Genomic_DNA"/>
</dbReference>
<keyword evidence="4" id="KW-1185">Reference proteome</keyword>
<dbReference type="GO" id="GO:0006409">
    <property type="term" value="P:tRNA export from nucleus"/>
    <property type="evidence" value="ECO:0007669"/>
    <property type="project" value="TreeGrafter"/>
</dbReference>
<dbReference type="STRING" id="2163413.A0A4P6XLJ4"/>
<dbReference type="InterPro" id="IPR051177">
    <property type="entry name" value="CIK-Related_Protein"/>
</dbReference>
<feature type="region of interest" description="Disordered" evidence="1">
    <location>
        <begin position="650"/>
        <end position="674"/>
    </location>
</feature>
<accession>A0A4P6XLJ4</accession>
<dbReference type="Gene3D" id="1.25.10.10">
    <property type="entry name" value="Leucine-rich Repeat Variant"/>
    <property type="match status" value="1"/>
</dbReference>
<dbReference type="GO" id="GO:0004672">
    <property type="term" value="F:protein kinase activity"/>
    <property type="evidence" value="ECO:0007669"/>
    <property type="project" value="InterPro"/>
</dbReference>
<protein>
    <submittedName>
        <fullName evidence="3">SCY1-like protein 1</fullName>
    </submittedName>
</protein>
<dbReference type="GO" id="GO:0005524">
    <property type="term" value="F:ATP binding"/>
    <property type="evidence" value="ECO:0007669"/>
    <property type="project" value="InterPro"/>
</dbReference>
<dbReference type="Gene3D" id="1.10.510.10">
    <property type="entry name" value="Transferase(Phosphotransferase) domain 1"/>
    <property type="match status" value="1"/>
</dbReference>
<gene>
    <name evidence="3" type="primary">MPUL0B02530</name>
    <name evidence="3" type="ORF">METSCH_B02530</name>
</gene>
<name>A0A4P6XLJ4_9ASCO</name>
<reference evidence="4" key="1">
    <citation type="submission" date="2019-03" db="EMBL/GenBank/DDBJ databases">
        <title>Snf2 controls pulcherriminic acid biosynthesis and connects pigmentation and antifungal activity of the yeast Metschnikowia pulcherrima.</title>
        <authorList>
            <person name="Gore-Lloyd D."/>
            <person name="Sumann I."/>
            <person name="Brachmann A.O."/>
            <person name="Schneeberger K."/>
            <person name="Ortiz-Merino R.A."/>
            <person name="Moreno-Beltran M."/>
            <person name="Schlaefli M."/>
            <person name="Kirner P."/>
            <person name="Santos Kron A."/>
            <person name="Wolfe K.H."/>
            <person name="Piel J."/>
            <person name="Ahrens C.H."/>
            <person name="Henk D."/>
            <person name="Freimoser F.M."/>
        </authorList>
    </citation>
    <scope>NUCLEOTIDE SEQUENCE [LARGE SCALE GENOMIC DNA]</scope>
    <source>
        <strain evidence="4">APC 1.2</strain>
    </source>
</reference>
<proteinExistence type="predicted"/>
<dbReference type="Proteomes" id="UP000292447">
    <property type="component" value="Chromosome II"/>
</dbReference>
<dbReference type="InterPro" id="IPR011989">
    <property type="entry name" value="ARM-like"/>
</dbReference>
<evidence type="ECO:0000259" key="2">
    <source>
        <dbReference type="PROSITE" id="PS50011"/>
    </source>
</evidence>
<dbReference type="InterPro" id="IPR000719">
    <property type="entry name" value="Prot_kinase_dom"/>
</dbReference>
<dbReference type="InterPro" id="IPR016024">
    <property type="entry name" value="ARM-type_fold"/>
</dbReference>
<feature type="compositionally biased region" description="Polar residues" evidence="1">
    <location>
        <begin position="650"/>
        <end position="666"/>
    </location>
</feature>